<evidence type="ECO:0000313" key="1">
    <source>
        <dbReference type="EMBL" id="GAA5083655.1"/>
    </source>
</evidence>
<proteinExistence type="predicted"/>
<protein>
    <submittedName>
        <fullName evidence="1">Uncharacterized protein</fullName>
    </submittedName>
</protein>
<keyword evidence="2" id="KW-1185">Reference proteome</keyword>
<gene>
    <name evidence="1" type="ORF">GCM10023337_00540</name>
</gene>
<name>A0ABP9LQS7_9BURK</name>
<dbReference type="EMBL" id="BAABKD010000001">
    <property type="protein sequence ID" value="GAA5083655.1"/>
    <property type="molecule type" value="Genomic_DNA"/>
</dbReference>
<organism evidence="1 2">
    <name type="scientific">Paenalcaligenes hermetiae</name>
    <dbReference type="NCBI Taxonomy" id="1157987"/>
    <lineage>
        <taxon>Bacteria</taxon>
        <taxon>Pseudomonadati</taxon>
        <taxon>Pseudomonadota</taxon>
        <taxon>Betaproteobacteria</taxon>
        <taxon>Burkholderiales</taxon>
        <taxon>Alcaligenaceae</taxon>
        <taxon>Paenalcaligenes</taxon>
    </lineage>
</organism>
<evidence type="ECO:0000313" key="2">
    <source>
        <dbReference type="Proteomes" id="UP001500227"/>
    </source>
</evidence>
<accession>A0ABP9LQS7</accession>
<sequence>MRFFTKKMADAKMRHRLSIRCHSEQFDALRDIVRATGYDYGLLLRAWQQQILRQGRDHSELNFSVEFDAHADQSTAFLQKLVQRTADMDVQSIGLEILQHAAKPMARPKLNDTPVRQRLRAITRPRYQTPQPHQPLWGMLADRYDQY</sequence>
<comment type="caution">
    <text evidence="1">The sequence shown here is derived from an EMBL/GenBank/DDBJ whole genome shotgun (WGS) entry which is preliminary data.</text>
</comment>
<reference evidence="2" key="1">
    <citation type="journal article" date="2019" name="Int. J. Syst. Evol. Microbiol.">
        <title>The Global Catalogue of Microorganisms (GCM) 10K type strain sequencing project: providing services to taxonomists for standard genome sequencing and annotation.</title>
        <authorList>
            <consortium name="The Broad Institute Genomics Platform"/>
            <consortium name="The Broad Institute Genome Sequencing Center for Infectious Disease"/>
            <person name="Wu L."/>
            <person name="Ma J."/>
        </authorList>
    </citation>
    <scope>NUCLEOTIDE SEQUENCE [LARGE SCALE GENOMIC DNA]</scope>
    <source>
        <strain evidence="2">JCM 18423</strain>
    </source>
</reference>
<dbReference type="Proteomes" id="UP001500227">
    <property type="component" value="Unassembled WGS sequence"/>
</dbReference>
<dbReference type="RefSeq" id="WP_260650106.1">
    <property type="nucleotide sequence ID" value="NZ_BAABKD010000001.1"/>
</dbReference>